<accession>A0AAX4NYV5</accession>
<dbReference type="Pfam" id="PF03645">
    <property type="entry name" value="Tctex-1"/>
    <property type="match status" value="1"/>
</dbReference>
<dbReference type="InterPro" id="IPR005334">
    <property type="entry name" value="Tctex-1-like"/>
</dbReference>
<proteinExistence type="predicted"/>
<dbReference type="Gene3D" id="3.30.1140.40">
    <property type="entry name" value="Tctex-1"/>
    <property type="match status" value="1"/>
</dbReference>
<evidence type="ECO:0000313" key="2">
    <source>
        <dbReference type="Proteomes" id="UP001472866"/>
    </source>
</evidence>
<organism evidence="1 2">
    <name type="scientific">Chloropicon roscoffensis</name>
    <dbReference type="NCBI Taxonomy" id="1461544"/>
    <lineage>
        <taxon>Eukaryota</taxon>
        <taxon>Viridiplantae</taxon>
        <taxon>Chlorophyta</taxon>
        <taxon>Chloropicophyceae</taxon>
        <taxon>Chloropicales</taxon>
        <taxon>Chloropicaceae</taxon>
        <taxon>Chloropicon</taxon>
    </lineage>
</organism>
<dbReference type="CDD" id="cd21455">
    <property type="entry name" value="DLC-like_DYNLT1_DYNLT3"/>
    <property type="match status" value="1"/>
</dbReference>
<dbReference type="InterPro" id="IPR038586">
    <property type="entry name" value="Tctex-1-like_sf"/>
</dbReference>
<dbReference type="Proteomes" id="UP001472866">
    <property type="component" value="Chromosome 01"/>
</dbReference>
<dbReference type="GO" id="GO:0005737">
    <property type="term" value="C:cytoplasm"/>
    <property type="evidence" value="ECO:0007669"/>
    <property type="project" value="TreeGrafter"/>
</dbReference>
<dbReference type="GO" id="GO:0005868">
    <property type="term" value="C:cytoplasmic dynein complex"/>
    <property type="evidence" value="ECO:0007669"/>
    <property type="project" value="TreeGrafter"/>
</dbReference>
<dbReference type="EMBL" id="CP151501">
    <property type="protein sequence ID" value="WZN58794.1"/>
    <property type="molecule type" value="Genomic_DNA"/>
</dbReference>
<reference evidence="1 2" key="1">
    <citation type="submission" date="2024-03" db="EMBL/GenBank/DDBJ databases">
        <title>Complete genome sequence of the green alga Chloropicon roscoffensis RCC1871.</title>
        <authorList>
            <person name="Lemieux C."/>
            <person name="Pombert J.-F."/>
            <person name="Otis C."/>
            <person name="Turmel M."/>
        </authorList>
    </citation>
    <scope>NUCLEOTIDE SEQUENCE [LARGE SCALE GENOMIC DNA]</scope>
    <source>
        <strain evidence="1 2">RCC1871</strain>
    </source>
</reference>
<protein>
    <submittedName>
        <fullName evidence="1">Tctex-type light chain of dynein</fullName>
    </submittedName>
</protein>
<keyword evidence="2" id="KW-1185">Reference proteome</keyword>
<dbReference type="PANTHER" id="PTHR21255">
    <property type="entry name" value="T-COMPLEX-ASSOCIATED-TESTIS-EXPRESSED 1/ DYNEIN LIGHT CHAIN"/>
    <property type="match status" value="1"/>
</dbReference>
<gene>
    <name evidence="1" type="ORF">HKI87_01g03180</name>
</gene>
<dbReference type="GO" id="GO:0045505">
    <property type="term" value="F:dynein intermediate chain binding"/>
    <property type="evidence" value="ECO:0007669"/>
    <property type="project" value="TreeGrafter"/>
</dbReference>
<dbReference type="AlphaFoldDB" id="A0AAX4NYV5"/>
<evidence type="ECO:0000313" key="1">
    <source>
        <dbReference type="EMBL" id="WZN58794.1"/>
    </source>
</evidence>
<name>A0AAX4NYV5_9CHLO</name>
<dbReference type="PANTHER" id="PTHR21255:SF4">
    <property type="entry name" value="DYNEIN LIGHT CHAIN TCTEX-TYPE"/>
    <property type="match status" value="1"/>
</dbReference>
<dbReference type="GO" id="GO:0007018">
    <property type="term" value="P:microtubule-based movement"/>
    <property type="evidence" value="ECO:0007669"/>
    <property type="project" value="TreeGrafter"/>
</dbReference>
<sequence length="109" mass="12103">MDIPASTLDRGEIETTVREAIGATLGKSTFLHAKVDGWIAKVMETCLKRLAQSAKQYKYVVTCQIMQNAGTGACVTSTNSWDPRTDDFMTVDWQNDHILCIVSVYWVGV</sequence>